<dbReference type="EMBL" id="REGN01006988">
    <property type="protein sequence ID" value="RNA07599.1"/>
    <property type="molecule type" value="Genomic_DNA"/>
</dbReference>
<gene>
    <name evidence="1" type="ORF">BpHYR1_023394</name>
</gene>
<dbReference type="Proteomes" id="UP000276133">
    <property type="component" value="Unassembled WGS sequence"/>
</dbReference>
<accession>A0A3M7Q8N0</accession>
<comment type="caution">
    <text evidence="1">The sequence shown here is derived from an EMBL/GenBank/DDBJ whole genome shotgun (WGS) entry which is preliminary data.</text>
</comment>
<dbReference type="AlphaFoldDB" id="A0A3M7Q8N0"/>
<reference evidence="1 2" key="1">
    <citation type="journal article" date="2018" name="Sci. Rep.">
        <title>Genomic signatures of local adaptation to the degree of environmental predictability in rotifers.</title>
        <authorList>
            <person name="Franch-Gras L."/>
            <person name="Hahn C."/>
            <person name="Garcia-Roger E.M."/>
            <person name="Carmona M.J."/>
            <person name="Serra M."/>
            <person name="Gomez A."/>
        </authorList>
    </citation>
    <scope>NUCLEOTIDE SEQUENCE [LARGE SCALE GENOMIC DNA]</scope>
    <source>
        <strain evidence="1">HYR1</strain>
    </source>
</reference>
<evidence type="ECO:0000313" key="1">
    <source>
        <dbReference type="EMBL" id="RNA07599.1"/>
    </source>
</evidence>
<proteinExistence type="predicted"/>
<evidence type="ECO:0000313" key="2">
    <source>
        <dbReference type="Proteomes" id="UP000276133"/>
    </source>
</evidence>
<protein>
    <submittedName>
        <fullName evidence="1">Uncharacterized protein</fullName>
    </submittedName>
</protein>
<keyword evidence="2" id="KW-1185">Reference proteome</keyword>
<organism evidence="1 2">
    <name type="scientific">Brachionus plicatilis</name>
    <name type="common">Marine rotifer</name>
    <name type="synonym">Brachionus muelleri</name>
    <dbReference type="NCBI Taxonomy" id="10195"/>
    <lineage>
        <taxon>Eukaryota</taxon>
        <taxon>Metazoa</taxon>
        <taxon>Spiralia</taxon>
        <taxon>Gnathifera</taxon>
        <taxon>Rotifera</taxon>
        <taxon>Eurotatoria</taxon>
        <taxon>Monogononta</taxon>
        <taxon>Pseudotrocha</taxon>
        <taxon>Ploima</taxon>
        <taxon>Brachionidae</taxon>
        <taxon>Brachionus</taxon>
    </lineage>
</organism>
<sequence length="172" mass="20828">MNGILSWNRFLLLAIVLKRKKVTILNQLKLLFIKERKLIHMLKIKLMIQPITLKHYRNTKEVLLKLMNISKKVNYWKIKPIEVSNFIQSESQSPDTRQKNISYFFTRRSKNFTKKYYKSRSILQLCLQIEHVQLSRVFKRVFDLKLRVNCWAHIYRNIRAHIKGIIFNLNNL</sequence>
<name>A0A3M7Q8N0_BRAPC</name>